<dbReference type="RefSeq" id="WP_171184892.1">
    <property type="nucleotide sequence ID" value="NZ_WTPX01000027.1"/>
</dbReference>
<organism evidence="2 3">
    <name type="scientific">Alienimonas chondri</name>
    <dbReference type="NCBI Taxonomy" id="2681879"/>
    <lineage>
        <taxon>Bacteria</taxon>
        <taxon>Pseudomonadati</taxon>
        <taxon>Planctomycetota</taxon>
        <taxon>Planctomycetia</taxon>
        <taxon>Planctomycetales</taxon>
        <taxon>Planctomycetaceae</taxon>
        <taxon>Alienimonas</taxon>
    </lineage>
</organism>
<feature type="transmembrane region" description="Helical" evidence="1">
    <location>
        <begin position="50"/>
        <end position="68"/>
    </location>
</feature>
<dbReference type="Proteomes" id="UP000609651">
    <property type="component" value="Unassembled WGS sequence"/>
</dbReference>
<keyword evidence="1" id="KW-0812">Transmembrane</keyword>
<proteinExistence type="predicted"/>
<feature type="transmembrane region" description="Helical" evidence="1">
    <location>
        <begin position="21"/>
        <end position="44"/>
    </location>
</feature>
<reference evidence="2 3" key="1">
    <citation type="journal article" date="2020" name="Syst. Appl. Microbiol.">
        <title>Alienimonas chondri sp. nov., a novel planctomycete isolated from the biofilm of the red alga Chondrus crispus.</title>
        <authorList>
            <person name="Vitorino I."/>
            <person name="Albuquerque L."/>
            <person name="Wiegand S."/>
            <person name="Kallscheuer N."/>
            <person name="da Costa M.S."/>
            <person name="Lobo-da-Cunha A."/>
            <person name="Jogler C."/>
            <person name="Lage O.M."/>
        </authorList>
    </citation>
    <scope>NUCLEOTIDE SEQUENCE [LARGE SCALE GENOMIC DNA]</scope>
    <source>
        <strain evidence="2 3">LzC2</strain>
    </source>
</reference>
<evidence type="ECO:0000313" key="3">
    <source>
        <dbReference type="Proteomes" id="UP000609651"/>
    </source>
</evidence>
<evidence type="ECO:0000256" key="1">
    <source>
        <dbReference type="SAM" id="Phobius"/>
    </source>
</evidence>
<sequence>MSEPETSHSASEAADVSAGRAIFWGVVAVTLLLSMVGLGIRLLLGKPLMGVTDVIRWALTAGLLWGLWRGSRTSRALLAICFGLGLFYTVGPALRGDLVSASLTVVLGGQVIALMSSPVGDFCDEMKRRREV</sequence>
<keyword evidence="3" id="KW-1185">Reference proteome</keyword>
<keyword evidence="1" id="KW-0472">Membrane</keyword>
<protein>
    <submittedName>
        <fullName evidence="2">Uncharacterized protein</fullName>
    </submittedName>
</protein>
<gene>
    <name evidence="2" type="ORF">LzC2_12440</name>
</gene>
<accession>A0ABX1VCM8</accession>
<feature type="transmembrane region" description="Helical" evidence="1">
    <location>
        <begin position="75"/>
        <end position="94"/>
    </location>
</feature>
<comment type="caution">
    <text evidence="2">The sequence shown here is derived from an EMBL/GenBank/DDBJ whole genome shotgun (WGS) entry which is preliminary data.</text>
</comment>
<name>A0ABX1VCM8_9PLAN</name>
<feature type="transmembrane region" description="Helical" evidence="1">
    <location>
        <begin position="100"/>
        <end position="120"/>
    </location>
</feature>
<evidence type="ECO:0000313" key="2">
    <source>
        <dbReference type="EMBL" id="NNJ25176.1"/>
    </source>
</evidence>
<keyword evidence="1" id="KW-1133">Transmembrane helix</keyword>
<dbReference type="EMBL" id="WTPX01000027">
    <property type="protein sequence ID" value="NNJ25176.1"/>
    <property type="molecule type" value="Genomic_DNA"/>
</dbReference>